<evidence type="ECO:0000256" key="2">
    <source>
        <dbReference type="SAM" id="Phobius"/>
    </source>
</evidence>
<evidence type="ECO:0000313" key="4">
    <source>
        <dbReference type="Proteomes" id="UP000005222"/>
    </source>
</evidence>
<dbReference type="HOGENOM" id="CLU_598661_0_0_1"/>
<protein>
    <submittedName>
        <fullName evidence="3">Piso0_005685 protein</fullName>
    </submittedName>
</protein>
<name>G8XZN6_PICSO</name>
<keyword evidence="4" id="KW-1185">Reference proteome</keyword>
<sequence length="461" mass="51254">MVLGARTVLYVFEKLSSHRIDLAGNEERGVTDFDPMENNEYSSSLHIRNKIHDNILKKRVQRQIIKDDPCFGHGLSQGQFPVSMGPSGSCDSETLASASLKDVPRESNYALNENGHSLRSTNRRLEGYLNDQNEKFRELLAQNANSMEDGSTIIPQEIYAPSLEPSGSSSTVVPDAEGYISGTLGRLDAQSTDKEKVLRNYVKGLSYENKVLLFDLLEEDLLDMQEKDISKAGSSGSHFTHSEPQFLDGIQSLALVSVNVMFAFIRIMLPIAVVLFNKFSKNQLFFFNIRNTKHAINVSVRILRNLELALHSQSDEVLGRNISKEHLQTLDTNYEVSQEVSKSHKDDITNPFLRAPLMSIPEISMGSVLSGLLSICKPTTYFSALRYSLSRKSGSTKTEHKHRHNVVTEGQASRPKPILSDSGVYKLDAATSNAAQDMSHSLKSRASSLLAAAEQFVRELN</sequence>
<keyword evidence="2" id="KW-0472">Membrane</keyword>
<dbReference type="OrthoDB" id="4020218at2759"/>
<gene>
    <name evidence="3" type="primary">Piso0_005685</name>
    <name evidence="3" type="ORF">GNLVRS01_PISO0N20341g</name>
</gene>
<accession>G8XZN6</accession>
<reference evidence="3 4" key="1">
    <citation type="journal article" date="2012" name="G3 (Bethesda)">
        <title>Pichia sorbitophila, an interspecies yeast hybrid reveals early steps of genome resolution following polyploidization.</title>
        <authorList>
            <person name="Leh Louis V."/>
            <person name="Despons L."/>
            <person name="Friedrich A."/>
            <person name="Martin T."/>
            <person name="Durrens P."/>
            <person name="Casaregola S."/>
            <person name="Neuveglise C."/>
            <person name="Fairhead C."/>
            <person name="Marck C."/>
            <person name="Cruz J.A."/>
            <person name="Straub M.L."/>
            <person name="Kugler V."/>
            <person name="Sacerdot C."/>
            <person name="Uzunov Z."/>
            <person name="Thierry A."/>
            <person name="Weiss S."/>
            <person name="Bleykasten C."/>
            <person name="De Montigny J."/>
            <person name="Jacques N."/>
            <person name="Jung P."/>
            <person name="Lemaire M."/>
            <person name="Mallet S."/>
            <person name="Morel G."/>
            <person name="Richard G.F."/>
            <person name="Sarkar A."/>
            <person name="Savel G."/>
            <person name="Schacherer J."/>
            <person name="Seret M.L."/>
            <person name="Talla E."/>
            <person name="Samson G."/>
            <person name="Jubin C."/>
            <person name="Poulain J."/>
            <person name="Vacherie B."/>
            <person name="Barbe V."/>
            <person name="Pelletier E."/>
            <person name="Sherman D.J."/>
            <person name="Westhof E."/>
            <person name="Weissenbach J."/>
            <person name="Baret P.V."/>
            <person name="Wincker P."/>
            <person name="Gaillardin C."/>
            <person name="Dujon B."/>
            <person name="Souciet J.L."/>
        </authorList>
    </citation>
    <scope>NUCLEOTIDE SEQUENCE [LARGE SCALE GENOMIC DNA]</scope>
    <source>
        <strain evidence="4">ATCC MYA-4447 / BCRC 22081 / CBS 7064 / NBRC 10061 / NRRL Y-12695</strain>
    </source>
</reference>
<feature type="transmembrane region" description="Helical" evidence="2">
    <location>
        <begin position="253"/>
        <end position="276"/>
    </location>
</feature>
<organism evidence="3 4">
    <name type="scientific">Pichia sorbitophila (strain ATCC MYA-4447 / BCRC 22081 / CBS 7064 / NBRC 10061 / NRRL Y-12695)</name>
    <name type="common">Hybrid yeast</name>
    <dbReference type="NCBI Taxonomy" id="559304"/>
    <lineage>
        <taxon>Eukaryota</taxon>
        <taxon>Fungi</taxon>
        <taxon>Dikarya</taxon>
        <taxon>Ascomycota</taxon>
        <taxon>Saccharomycotina</taxon>
        <taxon>Pichiomycetes</taxon>
        <taxon>Debaryomycetaceae</taxon>
        <taxon>Millerozyma</taxon>
    </lineage>
</organism>
<dbReference type="EMBL" id="FO082046">
    <property type="protein sequence ID" value="CCE87145.1"/>
    <property type="molecule type" value="Genomic_DNA"/>
</dbReference>
<evidence type="ECO:0000313" key="3">
    <source>
        <dbReference type="EMBL" id="CCE87145.1"/>
    </source>
</evidence>
<keyword evidence="2" id="KW-1133">Transmembrane helix</keyword>
<dbReference type="AlphaFoldDB" id="G8XZN6"/>
<dbReference type="Proteomes" id="UP000005222">
    <property type="component" value="Chromosome N"/>
</dbReference>
<feature type="region of interest" description="Disordered" evidence="1">
    <location>
        <begin position="393"/>
        <end position="419"/>
    </location>
</feature>
<dbReference type="InParanoid" id="G8XZN6"/>
<keyword evidence="2" id="KW-0812">Transmembrane</keyword>
<evidence type="ECO:0000256" key="1">
    <source>
        <dbReference type="SAM" id="MobiDB-lite"/>
    </source>
</evidence>
<proteinExistence type="predicted"/>